<proteinExistence type="predicted"/>
<accession>A0AAD7JZW4</accession>
<organism evidence="1 2">
    <name type="scientific">Mycena metata</name>
    <dbReference type="NCBI Taxonomy" id="1033252"/>
    <lineage>
        <taxon>Eukaryota</taxon>
        <taxon>Fungi</taxon>
        <taxon>Dikarya</taxon>
        <taxon>Basidiomycota</taxon>
        <taxon>Agaricomycotina</taxon>
        <taxon>Agaricomycetes</taxon>
        <taxon>Agaricomycetidae</taxon>
        <taxon>Agaricales</taxon>
        <taxon>Marasmiineae</taxon>
        <taxon>Mycenaceae</taxon>
        <taxon>Mycena</taxon>
    </lineage>
</organism>
<comment type="caution">
    <text evidence="1">The sequence shown here is derived from an EMBL/GenBank/DDBJ whole genome shotgun (WGS) entry which is preliminary data.</text>
</comment>
<dbReference type="AlphaFoldDB" id="A0AAD7JZW4"/>
<protein>
    <recommendedName>
        <fullName evidence="3">BTB domain-containing protein</fullName>
    </recommendedName>
</protein>
<reference evidence="1" key="1">
    <citation type="submission" date="2023-03" db="EMBL/GenBank/DDBJ databases">
        <title>Massive genome expansion in bonnet fungi (Mycena s.s.) driven by repeated elements and novel gene families across ecological guilds.</title>
        <authorList>
            <consortium name="Lawrence Berkeley National Laboratory"/>
            <person name="Harder C.B."/>
            <person name="Miyauchi S."/>
            <person name="Viragh M."/>
            <person name="Kuo A."/>
            <person name="Thoen E."/>
            <person name="Andreopoulos B."/>
            <person name="Lu D."/>
            <person name="Skrede I."/>
            <person name="Drula E."/>
            <person name="Henrissat B."/>
            <person name="Morin E."/>
            <person name="Kohler A."/>
            <person name="Barry K."/>
            <person name="LaButti K."/>
            <person name="Morin E."/>
            <person name="Salamov A."/>
            <person name="Lipzen A."/>
            <person name="Mereny Z."/>
            <person name="Hegedus B."/>
            <person name="Baldrian P."/>
            <person name="Stursova M."/>
            <person name="Weitz H."/>
            <person name="Taylor A."/>
            <person name="Grigoriev I.V."/>
            <person name="Nagy L.G."/>
            <person name="Martin F."/>
            <person name="Kauserud H."/>
        </authorList>
    </citation>
    <scope>NUCLEOTIDE SEQUENCE</scope>
    <source>
        <strain evidence="1">CBHHK182m</strain>
    </source>
</reference>
<feature type="non-terminal residue" evidence="1">
    <location>
        <position position="233"/>
    </location>
</feature>
<keyword evidence="2" id="KW-1185">Reference proteome</keyword>
<name>A0AAD7JZW4_9AGAR</name>
<evidence type="ECO:0000313" key="2">
    <source>
        <dbReference type="Proteomes" id="UP001215598"/>
    </source>
</evidence>
<dbReference type="Proteomes" id="UP001215598">
    <property type="component" value="Unassembled WGS sequence"/>
</dbReference>
<evidence type="ECO:0000313" key="1">
    <source>
        <dbReference type="EMBL" id="KAJ7775322.1"/>
    </source>
</evidence>
<gene>
    <name evidence="1" type="ORF">B0H16DRAFT_1506941</name>
</gene>
<evidence type="ECO:0008006" key="3">
    <source>
        <dbReference type="Google" id="ProtNLM"/>
    </source>
</evidence>
<dbReference type="EMBL" id="JARKIB010000010">
    <property type="protein sequence ID" value="KAJ7775322.1"/>
    <property type="molecule type" value="Genomic_DNA"/>
</dbReference>
<sequence length="233" mass="25993">MTTTNSHAASVAQPDSVFRVYRDMLATHSSGFAGMLAGASPELMDECPFVYLPDSAKDIECFLKAIFDFRFFRPHPAPTAFPTLSGVLRMSHKYDAEDLFKRALFQFSSAFPTSLVEWETRNYNVSWSRDGYTLPIIVVARQVAADWVIPAALYRLCQTLKEEEILDGVVVSGSAVKLDRRDQILVMKASMFLRCDATSLALEFLKPSSEPDACPKSSCTIPRMQARANAEGW</sequence>